<dbReference type="Proteomes" id="UP000035762">
    <property type="component" value="Unassembled WGS sequence"/>
</dbReference>
<feature type="signal peptide" evidence="1">
    <location>
        <begin position="1"/>
        <end position="33"/>
    </location>
</feature>
<organism evidence="2 4">
    <name type="scientific">Afipia felis</name>
    <name type="common">Cat scratch disease bacillus</name>
    <dbReference type="NCBI Taxonomy" id="1035"/>
    <lineage>
        <taxon>Bacteria</taxon>
        <taxon>Pseudomonadati</taxon>
        <taxon>Pseudomonadota</taxon>
        <taxon>Alphaproteobacteria</taxon>
        <taxon>Hyphomicrobiales</taxon>
        <taxon>Nitrobacteraceae</taxon>
        <taxon>Afipia</taxon>
    </lineage>
</organism>
<dbReference type="Pfam" id="PF04214">
    <property type="entry name" value="DUF411"/>
    <property type="match status" value="1"/>
</dbReference>
<dbReference type="EMBL" id="CCAZ020000001">
    <property type="protein sequence ID" value="CEG09216.1"/>
    <property type="molecule type" value="Genomic_DNA"/>
</dbReference>
<name>A0A090MPC4_AFIFE</name>
<dbReference type="InterPro" id="IPR007332">
    <property type="entry name" value="DUF411"/>
</dbReference>
<sequence>MTLAKPGAPLITRRSLVKLMLAIAVGAPAAAVADEVSITVHKDPNCGCCSGWVQHVRDAGFSIRVEETSELALVRNRLGVPAELAACHTAEIAGYLLEGHVPAQAIRRLLSERPKARGLAVLGMPAGSPGMEAANPQPYSVVLFGSEGHKPFMRFKGVVAAEE</sequence>
<evidence type="ECO:0000313" key="4">
    <source>
        <dbReference type="Proteomes" id="UP000035762"/>
    </source>
</evidence>
<reference evidence="3 5" key="2">
    <citation type="submission" date="2018-06" db="EMBL/GenBank/DDBJ databases">
        <authorList>
            <consortium name="Pathogen Informatics"/>
            <person name="Doyle S."/>
        </authorList>
    </citation>
    <scope>NUCLEOTIDE SEQUENCE [LARGE SCALE GENOMIC DNA]</scope>
    <source>
        <strain evidence="3 5">NCTC12722</strain>
    </source>
</reference>
<keyword evidence="1" id="KW-0732">Signal</keyword>
<evidence type="ECO:0000313" key="3">
    <source>
        <dbReference type="EMBL" id="SUU85146.1"/>
    </source>
</evidence>
<reference evidence="2 4" key="1">
    <citation type="journal article" date="2014" name="Genome Announc.">
        <title>Genome Sequence of Afipia felis Strain 76713, Isolated in Hospital Water Using an Amoeba Co-Culture Procedure.</title>
        <authorList>
            <person name="Benamar S."/>
            <person name="La Scola B."/>
            <person name="Croce O."/>
        </authorList>
    </citation>
    <scope>NUCLEOTIDE SEQUENCE [LARGE SCALE GENOMIC DNA]</scope>
    <source>
        <strain evidence="2 4">76713</strain>
    </source>
</reference>
<evidence type="ECO:0000313" key="2">
    <source>
        <dbReference type="EMBL" id="CEG09216.1"/>
    </source>
</evidence>
<dbReference type="EMBL" id="UIGB01000001">
    <property type="protein sequence ID" value="SUU85146.1"/>
    <property type="molecule type" value="Genomic_DNA"/>
</dbReference>
<protein>
    <submittedName>
        <fullName evidence="3">Protein of uncharacterized function, DUF</fullName>
    </submittedName>
</protein>
<feature type="chain" id="PRO_5044540274" evidence="1">
    <location>
        <begin position="34"/>
        <end position="163"/>
    </location>
</feature>
<keyword evidence="4" id="KW-1185">Reference proteome</keyword>
<dbReference type="RefSeq" id="WP_002715971.1">
    <property type="nucleotide sequence ID" value="NZ_CCAZ020000001.1"/>
</dbReference>
<gene>
    <name evidence="2" type="ORF">BN961_02639</name>
    <name evidence="3" type="ORF">NCTC12722_02355</name>
</gene>
<dbReference type="AlphaFoldDB" id="A0A090MPC4"/>
<dbReference type="STRING" id="1035.BN961_02639"/>
<accession>A0A090MPC4</accession>
<proteinExistence type="predicted"/>
<dbReference type="Proteomes" id="UP000254343">
    <property type="component" value="Unassembled WGS sequence"/>
</dbReference>
<evidence type="ECO:0000256" key="1">
    <source>
        <dbReference type="SAM" id="SignalP"/>
    </source>
</evidence>
<evidence type="ECO:0000313" key="5">
    <source>
        <dbReference type="Proteomes" id="UP000254343"/>
    </source>
</evidence>